<evidence type="ECO:0000256" key="3">
    <source>
        <dbReference type="ARBA" id="ARBA00022741"/>
    </source>
</evidence>
<feature type="compositionally biased region" description="Low complexity" evidence="8">
    <location>
        <begin position="596"/>
        <end position="606"/>
    </location>
</feature>
<dbReference type="GO" id="GO:0005524">
    <property type="term" value="F:ATP binding"/>
    <property type="evidence" value="ECO:0007669"/>
    <property type="project" value="UniProtKB-UniRule"/>
</dbReference>
<evidence type="ECO:0000259" key="9">
    <source>
        <dbReference type="PROSITE" id="PS50011"/>
    </source>
</evidence>
<feature type="region of interest" description="Disordered" evidence="8">
    <location>
        <begin position="928"/>
        <end position="1021"/>
    </location>
</feature>
<feature type="compositionally biased region" description="Basic and acidic residues" evidence="8">
    <location>
        <begin position="499"/>
        <end position="516"/>
    </location>
</feature>
<dbReference type="InterPro" id="IPR000719">
    <property type="entry name" value="Prot_kinase_dom"/>
</dbReference>
<dbReference type="GO" id="GO:0004674">
    <property type="term" value="F:protein serine/threonine kinase activity"/>
    <property type="evidence" value="ECO:0007669"/>
    <property type="project" value="UniProtKB-KW"/>
</dbReference>
<proteinExistence type="inferred from homology"/>
<dbReference type="InterPro" id="IPR017441">
    <property type="entry name" value="Protein_kinase_ATP_BS"/>
</dbReference>
<dbReference type="Gene3D" id="3.30.200.20">
    <property type="entry name" value="Phosphorylase Kinase, domain 1"/>
    <property type="match status" value="1"/>
</dbReference>
<dbReference type="PANTHER" id="PTHR11909">
    <property type="entry name" value="CASEIN KINASE-RELATED"/>
    <property type="match status" value="1"/>
</dbReference>
<keyword evidence="2" id="KW-0808">Transferase</keyword>
<dbReference type="PROSITE" id="PS00107">
    <property type="entry name" value="PROTEIN_KINASE_ATP"/>
    <property type="match status" value="1"/>
</dbReference>
<feature type="compositionally biased region" description="Polar residues" evidence="8">
    <location>
        <begin position="782"/>
        <end position="792"/>
    </location>
</feature>
<feature type="compositionally biased region" description="Polar residues" evidence="8">
    <location>
        <begin position="489"/>
        <end position="498"/>
    </location>
</feature>
<protein>
    <recommendedName>
        <fullName evidence="9">Protein kinase domain-containing protein</fullName>
    </recommendedName>
</protein>
<dbReference type="InterPro" id="IPR050235">
    <property type="entry name" value="CK1_Ser-Thr_kinase"/>
</dbReference>
<dbReference type="Proteomes" id="UP000614350">
    <property type="component" value="Unassembled WGS sequence"/>
</dbReference>
<keyword evidence="3 7" id="KW-0547">Nucleotide-binding</keyword>
<reference evidence="10" key="1">
    <citation type="journal article" date="2020" name="G3 (Bethesda)">
        <title>High-Quality Assemblies for Three Invasive Social Wasps from the &lt;i&gt;Vespula&lt;/i&gt; Genus.</title>
        <authorList>
            <person name="Harrop T.W.R."/>
            <person name="Guhlin J."/>
            <person name="McLaughlin G.M."/>
            <person name="Permina E."/>
            <person name="Stockwell P."/>
            <person name="Gilligan J."/>
            <person name="Le Lec M.F."/>
            <person name="Gruber M.A.M."/>
            <person name="Quinn O."/>
            <person name="Lovegrove M."/>
            <person name="Duncan E.J."/>
            <person name="Remnant E.J."/>
            <person name="Van Eeckhoven J."/>
            <person name="Graham B."/>
            <person name="Knapp R.A."/>
            <person name="Langford K.W."/>
            <person name="Kronenberg Z."/>
            <person name="Press M.O."/>
            <person name="Eacker S.M."/>
            <person name="Wilson-Rankin E.E."/>
            <person name="Purcell J."/>
            <person name="Lester P.J."/>
            <person name="Dearden P.K."/>
        </authorList>
    </citation>
    <scope>NUCLEOTIDE SEQUENCE</scope>
    <source>
        <strain evidence="10">Marl-1</strain>
    </source>
</reference>
<dbReference type="PROSITE" id="PS50011">
    <property type="entry name" value="PROTEIN_KINASE_DOM"/>
    <property type="match status" value="1"/>
</dbReference>
<feature type="compositionally biased region" description="Polar residues" evidence="8">
    <location>
        <begin position="869"/>
        <end position="888"/>
    </location>
</feature>
<dbReference type="InterPro" id="IPR047916">
    <property type="entry name" value="TTBK_Asator-like_STKc"/>
</dbReference>
<feature type="region of interest" description="Disordered" evidence="8">
    <location>
        <begin position="489"/>
        <end position="524"/>
    </location>
</feature>
<feature type="compositionally biased region" description="Polar residues" evidence="8">
    <location>
        <begin position="299"/>
        <end position="315"/>
    </location>
</feature>
<feature type="region of interest" description="Disordered" evidence="8">
    <location>
        <begin position="562"/>
        <end position="629"/>
    </location>
</feature>
<feature type="region of interest" description="Disordered" evidence="8">
    <location>
        <begin position="1"/>
        <end position="26"/>
    </location>
</feature>
<dbReference type="GO" id="GO:0015630">
    <property type="term" value="C:microtubule cytoskeleton"/>
    <property type="evidence" value="ECO:0007669"/>
    <property type="project" value="UniProtKB-ARBA"/>
</dbReference>
<evidence type="ECO:0000256" key="5">
    <source>
        <dbReference type="ARBA" id="ARBA00022840"/>
    </source>
</evidence>
<feature type="region of interest" description="Disordered" evidence="8">
    <location>
        <begin position="866"/>
        <end position="898"/>
    </location>
</feature>
<sequence length="1089" mass="120155">MKWHPNHLENLVPRNVGDESTDQNNNITMTSEDLLQPGHVVKERWKVVKKIGGGGFGEIYEGLDLMSKEQVALKVESARQPKQVLKMEVAVLKKLQGKEHVCRFIGCGRNDRFNYVVMQLQGKNLAELRRAQPRGAFSLSTTLRLGLQILKAIESIHQVGFLHRDIKPSNFSIGRQSYNARLGLEEPSEFVNGQLPWRKIKDKEQVGFMKEKYDHRLLLKHLPSDLRLFLEHIQSLGYADEPDYAMLAGLFERCMKRRCVKPNDPYDWERPLIANEGLSTTRSLPTVTVPPALTTATAINQPPTIPTVDTNNQENVEPDNRKELDALMDYESVCRRNRQREVESSPVPFASAISNHGRDKNCNATIPTTDNTQPGTQNTAILPVVQGSPKKRRALSMAVEPQTPATTVEKQLDNEGDALMASACSASEVPRSKVMSNAVTPLRKSASGATFARLRVATAPEKTSGEPPSPRVQTEVDASYCSYDVTNTKYIGNQSPVTEQREPLRREPRRRTDGRQQGRAGRATVRDCSITQFAQIDDDNVSALQQVTKGGGGLTLASQWKSQFDDSEETDNEWKGENLQSPEHKGTNPPSLVPQTAANEANTTTTSIPVPADTKAAGPHPSSSSNTVQQHVVVPTALSRISEDSPRPVVPHRCLNIAGIEKYPELQGALPRAWSVPTLAPHVRSHLEAPLVQQAAFDDLFYEVDVMRNIATRYDEPRQNPPPRRASVPAVAFSPHNTVPSTPAGDEEEEAVAGKLEIRVVDATGGATVIQTSADREPLQRKLTNGTAGSPASPNPGPEEPSVYYDANESRVPINNIQNKESGATTAVTTVSNSVPLLREYKDNKEKEAPCRTYSIHSKIPIPVKSPKCSLSESTPETNTPNTRTGTGSEVEKSPAPVVVTKERETTIKGKPLTVHMEAPALRRCATLPDARPNMSPLTSASSAEDDNLTGCTPALRRRRQSEKMRPNSEVLPRCFPRGVPSHLLGEGGKRTEESSDNDSDSSGPQNAQPPPPPATLPPHVAENNARCRRFRPIPDTTCDTFLEEYSLHSNPRCSLELKDFAERDGYSLLFYKRSTALYYFGRIIYKLQ</sequence>
<dbReference type="AlphaFoldDB" id="A0A834NK37"/>
<keyword evidence="4" id="KW-0418">Kinase</keyword>
<evidence type="ECO:0000256" key="6">
    <source>
        <dbReference type="ARBA" id="ARBA00061588"/>
    </source>
</evidence>
<evidence type="ECO:0000313" key="11">
    <source>
        <dbReference type="Proteomes" id="UP000614350"/>
    </source>
</evidence>
<dbReference type="SUPFAM" id="SSF56112">
    <property type="entry name" value="Protein kinase-like (PK-like)"/>
    <property type="match status" value="1"/>
</dbReference>
<feature type="region of interest" description="Disordered" evidence="8">
    <location>
        <begin position="770"/>
        <end position="804"/>
    </location>
</feature>
<feature type="region of interest" description="Disordered" evidence="8">
    <location>
        <begin position="714"/>
        <end position="746"/>
    </location>
</feature>
<feature type="region of interest" description="Disordered" evidence="8">
    <location>
        <begin position="297"/>
        <end position="316"/>
    </location>
</feature>
<evidence type="ECO:0000256" key="1">
    <source>
        <dbReference type="ARBA" id="ARBA00022527"/>
    </source>
</evidence>
<dbReference type="SMART" id="SM00220">
    <property type="entry name" value="S_TKc"/>
    <property type="match status" value="1"/>
</dbReference>
<feature type="compositionally biased region" description="Pro residues" evidence="8">
    <location>
        <begin position="1008"/>
        <end position="1017"/>
    </location>
</feature>
<feature type="binding site" evidence="7">
    <location>
        <position position="74"/>
    </location>
    <ligand>
        <name>ATP</name>
        <dbReference type="ChEBI" id="CHEBI:30616"/>
    </ligand>
</feature>
<dbReference type="Pfam" id="PF00069">
    <property type="entry name" value="Pkinase"/>
    <property type="match status" value="1"/>
</dbReference>
<evidence type="ECO:0000256" key="4">
    <source>
        <dbReference type="ARBA" id="ARBA00022777"/>
    </source>
</evidence>
<accession>A0A834NK37</accession>
<comment type="similarity">
    <text evidence="6">Belongs to the protein kinase superfamily. CK1 Ser/Thr protein kinase family.</text>
</comment>
<keyword evidence="1" id="KW-0723">Serine/threonine-protein kinase</keyword>
<dbReference type="EMBL" id="JACSEA010000001">
    <property type="protein sequence ID" value="KAF7412337.1"/>
    <property type="molecule type" value="Genomic_DNA"/>
</dbReference>
<evidence type="ECO:0000256" key="8">
    <source>
        <dbReference type="SAM" id="MobiDB-lite"/>
    </source>
</evidence>
<dbReference type="InterPro" id="IPR011009">
    <property type="entry name" value="Kinase-like_dom_sf"/>
</dbReference>
<keyword evidence="11" id="KW-1185">Reference proteome</keyword>
<dbReference type="CDD" id="cd14017">
    <property type="entry name" value="STKc_TTBK"/>
    <property type="match status" value="1"/>
</dbReference>
<feature type="compositionally biased region" description="Basic and acidic residues" evidence="8">
    <location>
        <begin position="572"/>
        <end position="586"/>
    </location>
</feature>
<evidence type="ECO:0000256" key="7">
    <source>
        <dbReference type="PROSITE-ProRule" id="PRU10141"/>
    </source>
</evidence>
<name>A0A834NK37_VESVU</name>
<feature type="domain" description="Protein kinase" evidence="9">
    <location>
        <begin position="45"/>
        <end position="350"/>
    </location>
</feature>
<evidence type="ECO:0000256" key="2">
    <source>
        <dbReference type="ARBA" id="ARBA00022679"/>
    </source>
</evidence>
<organism evidence="10 11">
    <name type="scientific">Vespula vulgaris</name>
    <name type="common">Yellow jacket</name>
    <name type="synonym">Wasp</name>
    <dbReference type="NCBI Taxonomy" id="7454"/>
    <lineage>
        <taxon>Eukaryota</taxon>
        <taxon>Metazoa</taxon>
        <taxon>Ecdysozoa</taxon>
        <taxon>Arthropoda</taxon>
        <taxon>Hexapoda</taxon>
        <taxon>Insecta</taxon>
        <taxon>Pterygota</taxon>
        <taxon>Neoptera</taxon>
        <taxon>Endopterygota</taxon>
        <taxon>Hymenoptera</taxon>
        <taxon>Apocrita</taxon>
        <taxon>Aculeata</taxon>
        <taxon>Vespoidea</taxon>
        <taxon>Vespidae</taxon>
        <taxon>Vespinae</taxon>
        <taxon>Vespula</taxon>
    </lineage>
</organism>
<keyword evidence="5 7" id="KW-0067">ATP-binding</keyword>
<dbReference type="FunFam" id="3.30.200.20:FF:000358">
    <property type="entry name" value="Tau tubulin kinase 2b"/>
    <property type="match status" value="1"/>
</dbReference>
<feature type="region of interest" description="Disordered" evidence="8">
    <location>
        <begin position="458"/>
        <end position="477"/>
    </location>
</feature>
<evidence type="ECO:0000313" key="10">
    <source>
        <dbReference type="EMBL" id="KAF7412337.1"/>
    </source>
</evidence>
<comment type="caution">
    <text evidence="10">The sequence shown here is derived from an EMBL/GenBank/DDBJ whole genome shotgun (WGS) entry which is preliminary data.</text>
</comment>
<dbReference type="Gene3D" id="1.10.510.10">
    <property type="entry name" value="Transferase(Phosphotransferase) domain 1"/>
    <property type="match status" value="2"/>
</dbReference>
<gene>
    <name evidence="10" type="ORF">HZH66_001233</name>
</gene>